<evidence type="ECO:0000256" key="2">
    <source>
        <dbReference type="ARBA" id="ARBA00023136"/>
    </source>
</evidence>
<dbReference type="GO" id="GO:0016020">
    <property type="term" value="C:membrane"/>
    <property type="evidence" value="ECO:0007669"/>
    <property type="project" value="UniProtKB-SubCell"/>
</dbReference>
<organism evidence="5 6">
    <name type="scientific">Paenibacillus cellulosilyticus</name>
    <dbReference type="NCBI Taxonomy" id="375489"/>
    <lineage>
        <taxon>Bacteria</taxon>
        <taxon>Bacillati</taxon>
        <taxon>Bacillota</taxon>
        <taxon>Bacilli</taxon>
        <taxon>Bacillales</taxon>
        <taxon>Paenibacillaceae</taxon>
        <taxon>Paenibacillus</taxon>
    </lineage>
</organism>
<comment type="caution">
    <text evidence="5">The sequence shown here is derived from an EMBL/GenBank/DDBJ whole genome shotgun (WGS) entry which is preliminary data.</text>
</comment>
<evidence type="ECO:0000313" key="6">
    <source>
        <dbReference type="Proteomes" id="UP000246635"/>
    </source>
</evidence>
<comment type="subcellular location">
    <subcellularLocation>
        <location evidence="1">Membrane</location>
    </subcellularLocation>
</comment>
<dbReference type="AlphaFoldDB" id="A0A2V2YV36"/>
<evidence type="ECO:0000256" key="3">
    <source>
        <dbReference type="SAM" id="SignalP"/>
    </source>
</evidence>
<dbReference type="InterPro" id="IPR050491">
    <property type="entry name" value="AmpC-like"/>
</dbReference>
<dbReference type="Gene3D" id="3.40.710.10">
    <property type="entry name" value="DD-peptidase/beta-lactamase superfamily"/>
    <property type="match status" value="1"/>
</dbReference>
<dbReference type="PANTHER" id="PTHR46825">
    <property type="entry name" value="D-ALANYL-D-ALANINE-CARBOXYPEPTIDASE/ENDOPEPTIDASE AMPH"/>
    <property type="match status" value="1"/>
</dbReference>
<keyword evidence="3" id="KW-0732">Signal</keyword>
<sequence>MRKRRLFLLLLIVSLMLSMLTPVGAAAAADSGKEPLAYTDTVKTAAEKATLLTKQYGTTSVQYALIDQGKIVVSGQAGKNDAAGKKPLTADTMYGIGSTSKMFTTAAVMQLVDAGRIDLDQPVVQYISDFTMKDERYKQITPRMLLNHSAGFAGSSLQNAFLLSDNDTYAHDTFLKQLSTQVLKADPGAFSVYCNDCFSLAEILVERVSGSGFTDYIHQHFTEPLGMTNTGTPQDNLDESQMAALYVPSYRQQLPNETVNAIGTGGIYSTADDLARFSQIFTGQAADILSADAVKAMANAEYRNGLWPAEADNSIGYGLGWDSVDLFPFNDYGIQALAKGGDTVLYHASLIVLPEQNMAAAVLSSGGSSSFNQLLAAQILLQALKEQGTIDAIKPDKSYGAPVTADMPKELLDAAGHYGSSTQLLTVGVTADGQLSLTTPMDPSYPAEKYTYSSDGSFINANGSAKINLVKESNGRTYLWVRQYAQVPGLGQLAISEYAAEKLPTNEVSEETLAAWNERDGKRYYIVNEKYTSIAFLASPSAQVLLFDDVPGYVLSQRMTGPNTSVSDLQIPASGGRDNGPVQFFKQDGVEYLLTGSNLYISQDALKPIYSGKHARVTIPTNGNSKWYTIPDKAAGKTMSVKLPSAGSYAVYDENGSLVTFSVIHADDSIVLPKNGTIVFTGAAGAKFDLTLS</sequence>
<dbReference type="PANTHER" id="PTHR46825:SF11">
    <property type="entry name" value="PENICILLIN-BINDING PROTEIN 4"/>
    <property type="match status" value="1"/>
</dbReference>
<evidence type="ECO:0000256" key="1">
    <source>
        <dbReference type="ARBA" id="ARBA00004370"/>
    </source>
</evidence>
<keyword evidence="2" id="KW-0472">Membrane</keyword>
<dbReference type="RefSeq" id="WP_110043636.1">
    <property type="nucleotide sequence ID" value="NZ_CP054613.1"/>
</dbReference>
<dbReference type="OrthoDB" id="9797709at2"/>
<accession>A0A2V2YV36</accession>
<dbReference type="InterPro" id="IPR012338">
    <property type="entry name" value="Beta-lactam/transpept-like"/>
</dbReference>
<dbReference type="Proteomes" id="UP000246635">
    <property type="component" value="Unassembled WGS sequence"/>
</dbReference>
<dbReference type="SUPFAM" id="SSF56601">
    <property type="entry name" value="beta-lactamase/transpeptidase-like"/>
    <property type="match status" value="1"/>
</dbReference>
<reference evidence="5 6" key="1">
    <citation type="submission" date="2018-05" db="EMBL/GenBank/DDBJ databases">
        <title>Genomic Encyclopedia of Type Strains, Phase III (KMG-III): the genomes of soil and plant-associated and newly described type strains.</title>
        <authorList>
            <person name="Whitman W."/>
        </authorList>
    </citation>
    <scope>NUCLEOTIDE SEQUENCE [LARGE SCALE GENOMIC DNA]</scope>
    <source>
        <strain evidence="5 6">CECT 5696</strain>
    </source>
</reference>
<evidence type="ECO:0000313" key="5">
    <source>
        <dbReference type="EMBL" id="PWW05092.1"/>
    </source>
</evidence>
<feature type="signal peptide" evidence="3">
    <location>
        <begin position="1"/>
        <end position="25"/>
    </location>
</feature>
<gene>
    <name evidence="5" type="ORF">DFQ01_10575</name>
</gene>
<evidence type="ECO:0000259" key="4">
    <source>
        <dbReference type="Pfam" id="PF00144"/>
    </source>
</evidence>
<feature type="chain" id="PRO_5038861534" evidence="3">
    <location>
        <begin position="26"/>
        <end position="693"/>
    </location>
</feature>
<protein>
    <submittedName>
        <fullName evidence="5">CubicO group peptidase (Beta-lactamase class C family)</fullName>
    </submittedName>
</protein>
<feature type="domain" description="Beta-lactamase-related" evidence="4">
    <location>
        <begin position="53"/>
        <end position="382"/>
    </location>
</feature>
<proteinExistence type="predicted"/>
<dbReference type="EMBL" id="QGTQ01000005">
    <property type="protein sequence ID" value="PWW05092.1"/>
    <property type="molecule type" value="Genomic_DNA"/>
</dbReference>
<name>A0A2V2YV36_9BACL</name>
<keyword evidence="6" id="KW-1185">Reference proteome</keyword>
<dbReference type="InterPro" id="IPR001466">
    <property type="entry name" value="Beta-lactam-related"/>
</dbReference>
<dbReference type="Pfam" id="PF00144">
    <property type="entry name" value="Beta-lactamase"/>
    <property type="match status" value="1"/>
</dbReference>